<reference evidence="1 2" key="1">
    <citation type="submission" date="2011-02" db="EMBL/GenBank/DDBJ databases">
        <authorList>
            <person name="Muzny D."/>
            <person name="Qin X."/>
            <person name="Deng J."/>
            <person name="Jiang H."/>
            <person name="Liu Y."/>
            <person name="Qu J."/>
            <person name="Song X.-Z."/>
            <person name="Zhang L."/>
            <person name="Thornton R."/>
            <person name="Coyle M."/>
            <person name="Francisco L."/>
            <person name="Jackson L."/>
            <person name="Javaid M."/>
            <person name="Korchina V."/>
            <person name="Kovar C."/>
            <person name="Mata R."/>
            <person name="Mathew T."/>
            <person name="Ngo R."/>
            <person name="Nguyen L."/>
            <person name="Nguyen N."/>
            <person name="Okwuonu G."/>
            <person name="Ongeri F."/>
            <person name="Pham C."/>
            <person name="Simmons D."/>
            <person name="Wilczek-Boney K."/>
            <person name="Hale W."/>
            <person name="Jakkamsetti A."/>
            <person name="Pham P."/>
            <person name="Ruth R."/>
            <person name="San Lucas F."/>
            <person name="Warren J."/>
            <person name="Zhang J."/>
            <person name="Zhao Z."/>
            <person name="Zhou C."/>
            <person name="Zhu D."/>
            <person name="Lee S."/>
            <person name="Bess C."/>
            <person name="Blankenburg K."/>
            <person name="Forbes L."/>
            <person name="Fu Q."/>
            <person name="Gubbala S."/>
            <person name="Hirani K."/>
            <person name="Jayaseelan J.C."/>
            <person name="Lara F."/>
            <person name="Munidasa M."/>
            <person name="Palculict T."/>
            <person name="Patil S."/>
            <person name="Pu L.-L."/>
            <person name="Saada N."/>
            <person name="Tang L."/>
            <person name="Weissenberger G."/>
            <person name="Zhu Y."/>
            <person name="Hemphill L."/>
            <person name="Shang Y."/>
            <person name="Youmans B."/>
            <person name="Ayvaz T."/>
            <person name="Ross M."/>
            <person name="Santibanez J."/>
            <person name="Aqrawi P."/>
            <person name="Gross S."/>
            <person name="Joshi V."/>
            <person name="Fowler G."/>
            <person name="Nazareth L."/>
            <person name="Reid J."/>
            <person name="Worley K."/>
            <person name="Petrosino J."/>
            <person name="Highlander S."/>
            <person name="Gibbs R."/>
        </authorList>
    </citation>
    <scope>NUCLEOTIDE SEQUENCE [LARGE SCALE GENOMIC DNA]</scope>
    <source>
        <strain evidence="1 2">ATCC BAA-1200</strain>
    </source>
</reference>
<keyword evidence="2" id="KW-1185">Reference proteome</keyword>
<comment type="caution">
    <text evidence="1">The sequence shown here is derived from an EMBL/GenBank/DDBJ whole genome shotgun (WGS) entry which is preliminary data.</text>
</comment>
<organism evidence="1 2">
    <name type="scientific">Neisseria bacilliformis ATCC BAA-1200</name>
    <dbReference type="NCBI Taxonomy" id="888742"/>
    <lineage>
        <taxon>Bacteria</taxon>
        <taxon>Pseudomonadati</taxon>
        <taxon>Pseudomonadota</taxon>
        <taxon>Betaproteobacteria</taxon>
        <taxon>Neisseriales</taxon>
        <taxon>Neisseriaceae</taxon>
        <taxon>Neisseria</taxon>
    </lineage>
</organism>
<dbReference type="HOGENOM" id="CLU_2423882_0_0_4"/>
<name>F2BAC5_9NEIS</name>
<dbReference type="AlphaFoldDB" id="F2BAC5"/>
<dbReference type="EMBL" id="AFAY01000012">
    <property type="protein sequence ID" value="EGF11613.1"/>
    <property type="molecule type" value="Genomic_DNA"/>
</dbReference>
<accession>F2BAC5</accession>
<protein>
    <submittedName>
        <fullName evidence="1">Pilus retraction protein PilT</fullName>
    </submittedName>
</protein>
<proteinExistence type="predicted"/>
<sequence>MHKKDSWRKTPRRGIYYITGCIFKGKNDKAGIFDTECWKTSAKDASSLRQAPVCFAFSHLRPSENLQTGFQTASTCSPPAQPMICCNCPLA</sequence>
<evidence type="ECO:0000313" key="1">
    <source>
        <dbReference type="EMBL" id="EGF11613.1"/>
    </source>
</evidence>
<evidence type="ECO:0000313" key="2">
    <source>
        <dbReference type="Proteomes" id="UP000004105"/>
    </source>
</evidence>
<gene>
    <name evidence="1" type="primary">pilT2</name>
    <name evidence="1" type="ORF">HMPREF9123_0729</name>
</gene>
<dbReference type="Proteomes" id="UP000004105">
    <property type="component" value="Unassembled WGS sequence"/>
</dbReference>